<dbReference type="EMBL" id="JAJJPB010000042">
    <property type="protein sequence ID" value="MCC9296683.1"/>
    <property type="molecule type" value="Genomic_DNA"/>
</dbReference>
<evidence type="ECO:0000259" key="5">
    <source>
        <dbReference type="PROSITE" id="PS50995"/>
    </source>
</evidence>
<keyword evidence="1" id="KW-0805">Transcription regulation</keyword>
<dbReference type="PROSITE" id="PS50995">
    <property type="entry name" value="HTH_MARR_2"/>
    <property type="match status" value="1"/>
</dbReference>
<gene>
    <name evidence="6" type="ORF">LN736_17745</name>
</gene>
<proteinExistence type="predicted"/>
<dbReference type="PRINTS" id="PR00598">
    <property type="entry name" value="HTHMARR"/>
</dbReference>
<dbReference type="InterPro" id="IPR036390">
    <property type="entry name" value="WH_DNA-bd_sf"/>
</dbReference>
<evidence type="ECO:0000256" key="1">
    <source>
        <dbReference type="ARBA" id="ARBA00023015"/>
    </source>
</evidence>
<organism evidence="6 7">
    <name type="scientific">Clostridium aromativorans</name>
    <dbReference type="NCBI Taxonomy" id="2836848"/>
    <lineage>
        <taxon>Bacteria</taxon>
        <taxon>Bacillati</taxon>
        <taxon>Bacillota</taxon>
        <taxon>Clostridia</taxon>
        <taxon>Eubacteriales</taxon>
        <taxon>Clostridiaceae</taxon>
        <taxon>Clostridium</taxon>
    </lineage>
</organism>
<protein>
    <submittedName>
        <fullName evidence="6">MarR family transcriptional regulator</fullName>
    </submittedName>
</protein>
<accession>A0ABS8NA63</accession>
<keyword evidence="3" id="KW-0804">Transcription</keyword>
<comment type="caution">
    <text evidence="6">The sequence shown here is derived from an EMBL/GenBank/DDBJ whole genome shotgun (WGS) entry which is preliminary data.</text>
</comment>
<feature type="region of interest" description="Disordered" evidence="4">
    <location>
        <begin position="149"/>
        <end position="175"/>
    </location>
</feature>
<evidence type="ECO:0000313" key="6">
    <source>
        <dbReference type="EMBL" id="MCC9296683.1"/>
    </source>
</evidence>
<reference evidence="6" key="1">
    <citation type="submission" date="2021-11" db="EMBL/GenBank/DDBJ databases">
        <authorList>
            <person name="Qingchun L."/>
            <person name="Dong Z."/>
            <person name="Zongwei Q."/>
            <person name="Jia Z."/>
            <person name="Duotao L."/>
        </authorList>
    </citation>
    <scope>NUCLEOTIDE SEQUENCE</scope>
    <source>
        <strain evidence="6">WLY-B-L2</strain>
    </source>
</reference>
<dbReference type="Gene3D" id="1.10.10.10">
    <property type="entry name" value="Winged helix-like DNA-binding domain superfamily/Winged helix DNA-binding domain"/>
    <property type="match status" value="1"/>
</dbReference>
<dbReference type="SUPFAM" id="SSF46785">
    <property type="entry name" value="Winged helix' DNA-binding domain"/>
    <property type="match status" value="1"/>
</dbReference>
<dbReference type="RefSeq" id="WP_229982121.1">
    <property type="nucleotide sequence ID" value="NZ_JAJJPB010000042.1"/>
</dbReference>
<feature type="domain" description="HTH marR-type" evidence="5">
    <location>
        <begin position="5"/>
        <end position="140"/>
    </location>
</feature>
<dbReference type="Proteomes" id="UP001165422">
    <property type="component" value="Unassembled WGS sequence"/>
</dbReference>
<evidence type="ECO:0000256" key="4">
    <source>
        <dbReference type="SAM" id="MobiDB-lite"/>
    </source>
</evidence>
<keyword evidence="2" id="KW-0238">DNA-binding</keyword>
<dbReference type="Pfam" id="PF01047">
    <property type="entry name" value="MarR"/>
    <property type="match status" value="1"/>
</dbReference>
<dbReference type="InterPro" id="IPR036388">
    <property type="entry name" value="WH-like_DNA-bd_sf"/>
</dbReference>
<evidence type="ECO:0000256" key="2">
    <source>
        <dbReference type="ARBA" id="ARBA00023125"/>
    </source>
</evidence>
<keyword evidence="7" id="KW-1185">Reference proteome</keyword>
<dbReference type="InterPro" id="IPR023187">
    <property type="entry name" value="Tscrpt_reg_MarR-type_CS"/>
</dbReference>
<dbReference type="PANTHER" id="PTHR42756:SF1">
    <property type="entry name" value="TRANSCRIPTIONAL REPRESSOR OF EMRAB OPERON"/>
    <property type="match status" value="1"/>
</dbReference>
<dbReference type="InterPro" id="IPR000835">
    <property type="entry name" value="HTH_MarR-typ"/>
</dbReference>
<dbReference type="PROSITE" id="PS01117">
    <property type="entry name" value="HTH_MARR_1"/>
    <property type="match status" value="1"/>
</dbReference>
<sequence>MDEDKQDLLCLFTRIEWLLHRYYHYYRTVHGPMGNPHRGQGRILSLLKMQPEITQKKLTYLLDMRPQSVGELLAKLEQNGYITRTASEADRRRINIKLTESGAEVVNKGNQQPEDFNEIFDCLTQEEQYTFKEYLNRIIDSLEQKTEANQRDSDFGGYKRQHSCGHHRSKRHEYF</sequence>
<dbReference type="SMART" id="SM00347">
    <property type="entry name" value="HTH_MARR"/>
    <property type="match status" value="1"/>
</dbReference>
<feature type="compositionally biased region" description="Basic residues" evidence="4">
    <location>
        <begin position="159"/>
        <end position="175"/>
    </location>
</feature>
<evidence type="ECO:0000256" key="3">
    <source>
        <dbReference type="ARBA" id="ARBA00023163"/>
    </source>
</evidence>
<evidence type="ECO:0000313" key="7">
    <source>
        <dbReference type="Proteomes" id="UP001165422"/>
    </source>
</evidence>
<name>A0ABS8NA63_9CLOT</name>
<dbReference type="PANTHER" id="PTHR42756">
    <property type="entry name" value="TRANSCRIPTIONAL REGULATOR, MARR"/>
    <property type="match status" value="1"/>
</dbReference>